<feature type="domain" description="C2H2-type" evidence="12">
    <location>
        <begin position="405"/>
        <end position="432"/>
    </location>
</feature>
<dbReference type="InterPro" id="IPR013087">
    <property type="entry name" value="Znf_C2H2_type"/>
</dbReference>
<evidence type="ECO:0000256" key="9">
    <source>
        <dbReference type="ARBA" id="ARBA00023163"/>
    </source>
</evidence>
<gene>
    <name evidence="15" type="primary">LOC110202531</name>
</gene>
<keyword evidence="10" id="KW-0539">Nucleus</keyword>
<feature type="domain" description="C2H2-type" evidence="12">
    <location>
        <begin position="349"/>
        <end position="376"/>
    </location>
</feature>
<keyword evidence="5 11" id="KW-0863">Zinc-finger</keyword>
<dbReference type="GO" id="GO:0006355">
    <property type="term" value="P:regulation of DNA-templated transcription"/>
    <property type="evidence" value="ECO:0007669"/>
    <property type="project" value="InterPro"/>
</dbReference>
<dbReference type="GO" id="GO:0003677">
    <property type="term" value="F:DNA binding"/>
    <property type="evidence" value="ECO:0007669"/>
    <property type="project" value="UniProtKB-KW"/>
</dbReference>
<feature type="domain" description="C2H2-type" evidence="12">
    <location>
        <begin position="321"/>
        <end position="348"/>
    </location>
</feature>
<dbReference type="PROSITE" id="PS00028">
    <property type="entry name" value="ZINC_FINGER_C2H2_1"/>
    <property type="match status" value="7"/>
</dbReference>
<dbReference type="Proteomes" id="UP000515140">
    <property type="component" value="Unplaced"/>
</dbReference>
<dbReference type="PANTHER" id="PTHR23234">
    <property type="entry name" value="ZNF44 PROTEIN"/>
    <property type="match status" value="1"/>
</dbReference>
<evidence type="ECO:0000256" key="5">
    <source>
        <dbReference type="ARBA" id="ARBA00022771"/>
    </source>
</evidence>
<proteinExistence type="inferred from homology"/>
<feature type="domain" description="C2H2-type" evidence="12">
    <location>
        <begin position="433"/>
        <end position="458"/>
    </location>
</feature>
<evidence type="ECO:0000259" key="13">
    <source>
        <dbReference type="PROSITE" id="PS50805"/>
    </source>
</evidence>
<dbReference type="PROSITE" id="PS50805">
    <property type="entry name" value="KRAB"/>
    <property type="match status" value="1"/>
</dbReference>
<evidence type="ECO:0000259" key="12">
    <source>
        <dbReference type="PROSITE" id="PS50157"/>
    </source>
</evidence>
<dbReference type="InterPro" id="IPR036236">
    <property type="entry name" value="Znf_C2H2_sf"/>
</dbReference>
<reference evidence="15" key="1">
    <citation type="submission" date="2025-08" db="UniProtKB">
        <authorList>
            <consortium name="RefSeq"/>
        </authorList>
    </citation>
    <scope>IDENTIFICATION</scope>
    <source>
        <tissue evidence="15">Spleen</tissue>
    </source>
</reference>
<dbReference type="FunFam" id="3.30.160.60:FF:000508">
    <property type="entry name" value="Myeloid zinc finger 1"/>
    <property type="match status" value="1"/>
</dbReference>
<dbReference type="FunFam" id="3.30.160.60:FF:000478">
    <property type="entry name" value="Zinc finger protein 133"/>
    <property type="match status" value="1"/>
</dbReference>
<evidence type="ECO:0000256" key="3">
    <source>
        <dbReference type="ARBA" id="ARBA00022723"/>
    </source>
</evidence>
<keyword evidence="4" id="KW-0677">Repeat</keyword>
<dbReference type="InterPro" id="IPR001909">
    <property type="entry name" value="KRAB"/>
</dbReference>
<dbReference type="SUPFAM" id="SSF57667">
    <property type="entry name" value="beta-beta-alpha zinc fingers"/>
    <property type="match status" value="5"/>
</dbReference>
<dbReference type="AlphaFoldDB" id="A0A6P5JJJ8"/>
<dbReference type="InParanoid" id="A0A6P5JJJ8"/>
<comment type="similarity">
    <text evidence="2">Belongs to the krueppel C2H2-type zinc-finger protein family.</text>
</comment>
<evidence type="ECO:0000256" key="1">
    <source>
        <dbReference type="ARBA" id="ARBA00004123"/>
    </source>
</evidence>
<keyword evidence="14" id="KW-1185">Reference proteome</keyword>
<evidence type="ECO:0000256" key="2">
    <source>
        <dbReference type="ARBA" id="ARBA00006991"/>
    </source>
</evidence>
<keyword evidence="6" id="KW-0862">Zinc</keyword>
<dbReference type="Pfam" id="PF01352">
    <property type="entry name" value="KRAB"/>
    <property type="match status" value="1"/>
</dbReference>
<dbReference type="SMART" id="SM00349">
    <property type="entry name" value="KRAB"/>
    <property type="match status" value="1"/>
</dbReference>
<evidence type="ECO:0000256" key="6">
    <source>
        <dbReference type="ARBA" id="ARBA00022833"/>
    </source>
</evidence>
<keyword evidence="9" id="KW-0804">Transcription</keyword>
<dbReference type="PANTHER" id="PTHR23234:SF8">
    <property type="entry name" value="C2H2-TYPE DOMAIN-CONTAINING PROTEIN"/>
    <property type="match status" value="1"/>
</dbReference>
<dbReference type="FunFam" id="3.30.160.60:FF:000016">
    <property type="entry name" value="zinc finger protein 37 homolog"/>
    <property type="match status" value="1"/>
</dbReference>
<protein>
    <submittedName>
        <fullName evidence="15">Zinc finger protein 501-like</fullName>
    </submittedName>
</protein>
<dbReference type="SMART" id="SM00355">
    <property type="entry name" value="ZnF_C2H2"/>
    <property type="match status" value="7"/>
</dbReference>
<dbReference type="InterPro" id="IPR036051">
    <property type="entry name" value="KRAB_dom_sf"/>
</dbReference>
<comment type="subcellular location">
    <subcellularLocation>
        <location evidence="1">Nucleus</location>
    </subcellularLocation>
</comment>
<name>A0A6P5JJJ8_PHACI</name>
<dbReference type="GeneID" id="110202531"/>
<evidence type="ECO:0000313" key="14">
    <source>
        <dbReference type="Proteomes" id="UP000515140"/>
    </source>
</evidence>
<evidence type="ECO:0000256" key="7">
    <source>
        <dbReference type="ARBA" id="ARBA00023015"/>
    </source>
</evidence>
<feature type="domain" description="C2H2-type" evidence="12">
    <location>
        <begin position="293"/>
        <end position="320"/>
    </location>
</feature>
<evidence type="ECO:0000313" key="15">
    <source>
        <dbReference type="RefSeq" id="XP_020834395.1"/>
    </source>
</evidence>
<dbReference type="Gene3D" id="6.10.140.140">
    <property type="match status" value="1"/>
</dbReference>
<keyword evidence="7" id="KW-0805">Transcription regulation</keyword>
<dbReference type="CDD" id="cd07765">
    <property type="entry name" value="KRAB_A-box"/>
    <property type="match status" value="1"/>
</dbReference>
<dbReference type="FunFam" id="3.30.160.60:FF:001270">
    <property type="entry name" value="zinc finger protein 583 isoform X1"/>
    <property type="match status" value="1"/>
</dbReference>
<dbReference type="GO" id="GO:0005634">
    <property type="term" value="C:nucleus"/>
    <property type="evidence" value="ECO:0007669"/>
    <property type="project" value="UniProtKB-SubCell"/>
</dbReference>
<evidence type="ECO:0000256" key="11">
    <source>
        <dbReference type="PROSITE-ProRule" id="PRU00042"/>
    </source>
</evidence>
<dbReference type="GO" id="GO:0008270">
    <property type="term" value="F:zinc ion binding"/>
    <property type="evidence" value="ECO:0007669"/>
    <property type="project" value="UniProtKB-KW"/>
</dbReference>
<evidence type="ECO:0000256" key="10">
    <source>
        <dbReference type="ARBA" id="ARBA00023242"/>
    </source>
</evidence>
<accession>A0A6P5JJJ8</accession>
<dbReference type="Pfam" id="PF00096">
    <property type="entry name" value="zf-C2H2"/>
    <property type="match status" value="7"/>
</dbReference>
<feature type="domain" description="C2H2-type" evidence="12">
    <location>
        <begin position="265"/>
        <end position="292"/>
    </location>
</feature>
<dbReference type="FunFam" id="3.30.160.60:FF:002063">
    <property type="entry name" value="RB associated KRAB zinc finger"/>
    <property type="match status" value="1"/>
</dbReference>
<dbReference type="SUPFAM" id="SSF109640">
    <property type="entry name" value="KRAB domain (Kruppel-associated box)"/>
    <property type="match status" value="1"/>
</dbReference>
<organism evidence="14 15">
    <name type="scientific">Phascolarctos cinereus</name>
    <name type="common">Koala</name>
    <dbReference type="NCBI Taxonomy" id="38626"/>
    <lineage>
        <taxon>Eukaryota</taxon>
        <taxon>Metazoa</taxon>
        <taxon>Chordata</taxon>
        <taxon>Craniata</taxon>
        <taxon>Vertebrata</taxon>
        <taxon>Euteleostomi</taxon>
        <taxon>Mammalia</taxon>
        <taxon>Metatheria</taxon>
        <taxon>Diprotodontia</taxon>
        <taxon>Phascolarctidae</taxon>
        <taxon>Phascolarctos</taxon>
    </lineage>
</organism>
<evidence type="ECO:0000256" key="4">
    <source>
        <dbReference type="ARBA" id="ARBA00022737"/>
    </source>
</evidence>
<dbReference type="FunFam" id="3.30.160.60:FF:002090">
    <property type="entry name" value="Zinc finger protein 473"/>
    <property type="match status" value="1"/>
</dbReference>
<dbReference type="PROSITE" id="PS50157">
    <property type="entry name" value="ZINC_FINGER_C2H2_2"/>
    <property type="match status" value="7"/>
</dbReference>
<dbReference type="GO" id="GO:0042802">
    <property type="term" value="F:identical protein binding"/>
    <property type="evidence" value="ECO:0007669"/>
    <property type="project" value="UniProtKB-ARBA"/>
</dbReference>
<dbReference type="KEGG" id="pcw:110202531"/>
<keyword evidence="3" id="KW-0479">Metal-binding</keyword>
<dbReference type="RefSeq" id="XP_020834395.1">
    <property type="nucleotide sequence ID" value="XM_020978736.1"/>
</dbReference>
<feature type="domain" description="C2H2-type" evidence="12">
    <location>
        <begin position="377"/>
        <end position="404"/>
    </location>
</feature>
<dbReference type="InterPro" id="IPR050758">
    <property type="entry name" value="Znf_C2H2-type"/>
</dbReference>
<dbReference type="FunFam" id="3.30.160.60:FF:000012">
    <property type="entry name" value="RB-associated KRAB zinc finger protein-like"/>
    <property type="match status" value="1"/>
</dbReference>
<evidence type="ECO:0000256" key="8">
    <source>
        <dbReference type="ARBA" id="ARBA00023125"/>
    </source>
</evidence>
<sequence length="458" mass="52991">MGPEFLTGRPPQESVTFKDVAVDFTWEEWGYLDTSQKELYWEVMLENYRNLVSLDGDTRPQIKESTPKFSISMEPLSQQRSLWDDSCFSKMGKAQEYYGVIKKEQSNEEKHSGQGKVIQTETGNAVRGSLYSRYSHTTSPELVLFPQQELSVVLNLHKSDNQRRSFTMESDQRRHNQIYSLTYSMVNTCQKAFVYDLDCIRKHGICAEEQLHESGYSFLPNNEFTLYQRTHVGKKCSELTKCGKTRHQKADHTQHTGIDSQDKSYKCSECGKVFWQKVNLTQHYRIHTGERPFKCSYCGKAFHQKTNLMQHYRIHTGEKPFKCNDCGKAFPRSTTLTRHRRIHTGERPYECNECGKTFYLSSNLTQHRSTHTGIKPHQCRVCGKAFSHKSNLTSHSSIHTGEKPYECTECGKIFRQKSDLRQHFSIHTGEKPFKCSDCGKGFPRSAALARHQRTHTGE</sequence>
<keyword evidence="8" id="KW-0238">DNA-binding</keyword>
<feature type="domain" description="KRAB" evidence="13">
    <location>
        <begin position="15"/>
        <end position="92"/>
    </location>
</feature>
<dbReference type="Gene3D" id="3.30.160.60">
    <property type="entry name" value="Classic Zinc Finger"/>
    <property type="match status" value="7"/>
</dbReference>